<dbReference type="Proteomes" id="UP000734854">
    <property type="component" value="Unassembled WGS sequence"/>
</dbReference>
<accession>A0A8J5G0T1</accession>
<proteinExistence type="predicted"/>
<protein>
    <recommendedName>
        <fullName evidence="3">RING-type domain-containing protein</fullName>
    </recommendedName>
</protein>
<dbReference type="AlphaFoldDB" id="A0A8J5G0T1"/>
<organism evidence="1 2">
    <name type="scientific">Zingiber officinale</name>
    <name type="common">Ginger</name>
    <name type="synonym">Amomum zingiber</name>
    <dbReference type="NCBI Taxonomy" id="94328"/>
    <lineage>
        <taxon>Eukaryota</taxon>
        <taxon>Viridiplantae</taxon>
        <taxon>Streptophyta</taxon>
        <taxon>Embryophyta</taxon>
        <taxon>Tracheophyta</taxon>
        <taxon>Spermatophyta</taxon>
        <taxon>Magnoliopsida</taxon>
        <taxon>Liliopsida</taxon>
        <taxon>Zingiberales</taxon>
        <taxon>Zingiberaceae</taxon>
        <taxon>Zingiber</taxon>
    </lineage>
</organism>
<dbReference type="GO" id="GO:0005737">
    <property type="term" value="C:cytoplasm"/>
    <property type="evidence" value="ECO:0007669"/>
    <property type="project" value="TreeGrafter"/>
</dbReference>
<name>A0A8J5G0T1_ZINOF</name>
<dbReference type="PANTHER" id="PTHR31315">
    <property type="entry name" value="PROTEIN SIP5"/>
    <property type="match status" value="1"/>
</dbReference>
<dbReference type="PANTHER" id="PTHR31315:SF1">
    <property type="entry name" value="PROTEIN SIP5"/>
    <property type="match status" value="1"/>
</dbReference>
<dbReference type="EMBL" id="JACMSC010000012">
    <property type="protein sequence ID" value="KAG6498375.1"/>
    <property type="molecule type" value="Genomic_DNA"/>
</dbReference>
<comment type="caution">
    <text evidence="1">The sequence shown here is derived from an EMBL/GenBank/DDBJ whole genome shotgun (WGS) entry which is preliminary data.</text>
</comment>
<dbReference type="InterPro" id="IPR039301">
    <property type="entry name" value="Sip5/DA2"/>
</dbReference>
<evidence type="ECO:0000313" key="1">
    <source>
        <dbReference type="EMBL" id="KAG6498375.1"/>
    </source>
</evidence>
<evidence type="ECO:0008006" key="3">
    <source>
        <dbReference type="Google" id="ProtNLM"/>
    </source>
</evidence>
<sequence>MGNRIGGGRRRRPVEDRLTRPQRLVRQPDDVDYNKLRKLILARKLAPCFDALDEPCLRDDLEECPICFLYFPSLNQSRCCSKCICTECFLQMKPSVADHPVQYPICPFCKASCYAVEYRGARTEEEKSQEKAEEQKVIEAKLKMQCESQNLEKVMPSGHIAHLLGATHVKEMPDFDCSLIQENHHHLSWSRQDYNNRNDNLRVNLEEIMIMEAIWDSFHVKDSSANILPRTSDGSLVTRVSFLVSGFEVIIEHSVNRDVDELAVTKAFIILASGNLMNETIACRQRGHGIDPGGPCTFEVLSVEERYSAQLVQNSW</sequence>
<keyword evidence="2" id="KW-1185">Reference proteome</keyword>
<evidence type="ECO:0000313" key="2">
    <source>
        <dbReference type="Proteomes" id="UP000734854"/>
    </source>
</evidence>
<reference evidence="1 2" key="1">
    <citation type="submission" date="2020-08" db="EMBL/GenBank/DDBJ databases">
        <title>Plant Genome Project.</title>
        <authorList>
            <person name="Zhang R.-G."/>
        </authorList>
    </citation>
    <scope>NUCLEOTIDE SEQUENCE [LARGE SCALE GENOMIC DNA]</scope>
    <source>
        <tissue evidence="1">Rhizome</tissue>
    </source>
</reference>
<gene>
    <name evidence="1" type="ORF">ZIOFF_046287</name>
</gene>